<dbReference type="GO" id="GO:0016747">
    <property type="term" value="F:acyltransferase activity, transferring groups other than amino-acyl groups"/>
    <property type="evidence" value="ECO:0007669"/>
    <property type="project" value="InterPro"/>
</dbReference>
<evidence type="ECO:0000313" key="3">
    <source>
        <dbReference type="Proteomes" id="UP000654670"/>
    </source>
</evidence>
<reference evidence="2" key="1">
    <citation type="journal article" date="2014" name="Int. J. Syst. Evol. Microbiol.">
        <title>Complete genome sequence of Corynebacterium casei LMG S-19264T (=DSM 44701T), isolated from a smear-ripened cheese.</title>
        <authorList>
            <consortium name="US DOE Joint Genome Institute (JGI-PGF)"/>
            <person name="Walter F."/>
            <person name="Albersmeier A."/>
            <person name="Kalinowski J."/>
            <person name="Ruckert C."/>
        </authorList>
    </citation>
    <scope>NUCLEOTIDE SEQUENCE</scope>
    <source>
        <strain evidence="2">JCM 15325</strain>
    </source>
</reference>
<dbReference type="SUPFAM" id="SSF55729">
    <property type="entry name" value="Acyl-CoA N-acyltransferases (Nat)"/>
    <property type="match status" value="1"/>
</dbReference>
<dbReference type="Proteomes" id="UP000654670">
    <property type="component" value="Unassembled WGS sequence"/>
</dbReference>
<evidence type="ECO:0000313" key="2">
    <source>
        <dbReference type="EMBL" id="GGL64738.1"/>
    </source>
</evidence>
<comment type="caution">
    <text evidence="2">The sequence shown here is derived from an EMBL/GenBank/DDBJ whole genome shotgun (WGS) entry which is preliminary data.</text>
</comment>
<evidence type="ECO:0000259" key="1">
    <source>
        <dbReference type="Pfam" id="PF13302"/>
    </source>
</evidence>
<organism evidence="2 3">
    <name type="scientific">Sporolactobacillus putidus</name>
    <dbReference type="NCBI Taxonomy" id="492735"/>
    <lineage>
        <taxon>Bacteria</taxon>
        <taxon>Bacillati</taxon>
        <taxon>Bacillota</taxon>
        <taxon>Bacilli</taxon>
        <taxon>Bacillales</taxon>
        <taxon>Sporolactobacillaceae</taxon>
        <taxon>Sporolactobacillus</taxon>
    </lineage>
</organism>
<dbReference type="AlphaFoldDB" id="A0A917S8V2"/>
<keyword evidence="3" id="KW-1185">Reference proteome</keyword>
<dbReference type="Pfam" id="PF13302">
    <property type="entry name" value="Acetyltransf_3"/>
    <property type="match status" value="1"/>
</dbReference>
<gene>
    <name evidence="2" type="ORF">GCM10007968_30900</name>
</gene>
<dbReference type="PANTHER" id="PTHR43792:SF1">
    <property type="entry name" value="N-ACETYLTRANSFERASE DOMAIN-CONTAINING PROTEIN"/>
    <property type="match status" value="1"/>
</dbReference>
<sequence>MLKKRDLSDCGILFELLQDPAVFPYVRQKADSLDTFLFLTKQTIESEDAGTMISRTIMNEWGAPIGTITLFDIENGHGFLGTWIGKPYFGKGYNQKAKEAFFTEIFLEHGIETVFMKIRTANVRSIKAAGKLSYVSIADQRFPDVYRKINPSEKTYHLFAVTKESFFSCRETIEPFPPVSDHDTLKEA</sequence>
<protein>
    <submittedName>
        <fullName evidence="2">Alanine acetyltransferase</fullName>
    </submittedName>
</protein>
<accession>A0A917S8V2</accession>
<dbReference type="InterPro" id="IPR000182">
    <property type="entry name" value="GNAT_dom"/>
</dbReference>
<proteinExistence type="predicted"/>
<dbReference type="InterPro" id="IPR051531">
    <property type="entry name" value="N-acetyltransferase"/>
</dbReference>
<dbReference type="Gene3D" id="3.40.630.30">
    <property type="match status" value="1"/>
</dbReference>
<dbReference type="RefSeq" id="WP_188804999.1">
    <property type="nucleotide sequence ID" value="NZ_BMOK01000020.1"/>
</dbReference>
<feature type="domain" description="N-acetyltransferase" evidence="1">
    <location>
        <begin position="7"/>
        <end position="132"/>
    </location>
</feature>
<dbReference type="PANTHER" id="PTHR43792">
    <property type="entry name" value="GNAT FAMILY, PUTATIVE (AFU_ORTHOLOGUE AFUA_3G00765)-RELATED-RELATED"/>
    <property type="match status" value="1"/>
</dbReference>
<name>A0A917S8V2_9BACL</name>
<reference evidence="2" key="2">
    <citation type="submission" date="2020-09" db="EMBL/GenBank/DDBJ databases">
        <authorList>
            <person name="Sun Q."/>
            <person name="Ohkuma M."/>
        </authorList>
    </citation>
    <scope>NUCLEOTIDE SEQUENCE</scope>
    <source>
        <strain evidence="2">JCM 15325</strain>
    </source>
</reference>
<dbReference type="InterPro" id="IPR016181">
    <property type="entry name" value="Acyl_CoA_acyltransferase"/>
</dbReference>
<dbReference type="EMBL" id="BMOK01000020">
    <property type="protein sequence ID" value="GGL64738.1"/>
    <property type="molecule type" value="Genomic_DNA"/>
</dbReference>